<dbReference type="SMART" id="SM00448">
    <property type="entry name" value="REC"/>
    <property type="match status" value="1"/>
</dbReference>
<dbReference type="Gene3D" id="1.10.287.130">
    <property type="match status" value="1"/>
</dbReference>
<keyword evidence="7" id="KW-1133">Transmembrane helix</keyword>
<organism evidence="10 11">
    <name type="scientific">Jejubacter calystegiae</name>
    <dbReference type="NCBI Taxonomy" id="2579935"/>
    <lineage>
        <taxon>Bacteria</taxon>
        <taxon>Pseudomonadati</taxon>
        <taxon>Pseudomonadota</taxon>
        <taxon>Gammaproteobacteria</taxon>
        <taxon>Enterobacterales</taxon>
        <taxon>Enterobacteriaceae</taxon>
        <taxon>Jejubacter</taxon>
    </lineage>
</organism>
<name>A0A4P8YJR6_9ENTR</name>
<dbReference type="InterPro" id="IPR001789">
    <property type="entry name" value="Sig_transdc_resp-reg_receiver"/>
</dbReference>
<evidence type="ECO:0000256" key="7">
    <source>
        <dbReference type="SAM" id="Phobius"/>
    </source>
</evidence>
<dbReference type="PANTHER" id="PTHR43047">
    <property type="entry name" value="TWO-COMPONENT HISTIDINE PROTEIN KINASE"/>
    <property type="match status" value="1"/>
</dbReference>
<dbReference type="SMART" id="SM00388">
    <property type="entry name" value="HisKA"/>
    <property type="match status" value="1"/>
</dbReference>
<protein>
    <recommendedName>
        <fullName evidence="2">histidine kinase</fullName>
        <ecNumber evidence="2">2.7.13.3</ecNumber>
    </recommendedName>
</protein>
<dbReference type="AlphaFoldDB" id="A0A4P8YJR6"/>
<dbReference type="Proteomes" id="UP000302163">
    <property type="component" value="Chromosome"/>
</dbReference>
<evidence type="ECO:0000259" key="9">
    <source>
        <dbReference type="PROSITE" id="PS50110"/>
    </source>
</evidence>
<dbReference type="SUPFAM" id="SSF52172">
    <property type="entry name" value="CheY-like"/>
    <property type="match status" value="1"/>
</dbReference>
<sequence>MALLLACLFRRLMTRRLIGEGEMKRGSAISITLLALWVLLLSGATARAAGLPLQLAPRMVVNPPALFLSPPVSRWLQNHSRINVGIWGPSQPPVTLWMERGQLAGIDADYLAVIESALNLHFNLRYFATREQAIAALNRGDIAMLAVWRPELESDGRVAASAAWLQDSAVIVSASAAHVRLRDIDMGLFALMRGQDPNPDPDGPSPRAFQDYYHAIQSVSSGQAQAVALNHITARYLTRDGQADNVWLIPERDLGAINFSFGVNRDAPHLLTAIDEVLRRLSLVSRLRIIHGWGVDSDEEQTARRLSLTAAERRWLQQHQPITVILDARRAPFSFINPQGQPDGLAVRLLELLNDQFGMVLQYQIASDDEALEQLKRRYPQAMLSHALSVPGEGEAAQATLRTGAPWLITPAVLMMARDYEKPLSLHDLDGEKIAIEQHNPLLPWLETWYPLLQLVPVPSLSVAMEQLRARQVRGAIASQFTARYYLQREGEGGLYQALSLPVKPLNVGFAFPQGEAEARSIMDKALQQISPQRLLTLAGAWREAPAAAPSPILPLPSSEAVFATLAGIVLLVALFALWIKQLRHRVRAFAERLQTTQTLMAQLEAAKSENEQTLRAHNAFMKSMGHEVRTPLNAVIGLLELELAALRRRGGGNGNIQTAWESACALLSRVEDVFDIFRAEARDDQSSMRTVDMPSLLHSIVALYQQQAEEKGRQIRVDNALPSPLFECDPLLLIRIVSSLLRNAIRHTGRGDITVAVYQGQRLEDGRLPLVIEVGDSGEGIAAPERVLNGTEAQAHLQAQTGFSLAVCRRMARSADGDLTLESTVGKGTTVCLHLSLHPARVAQPQPASDGACVLIVEDYPPARWLLRQQLNDLRREVLIASNGQEGLTLWQQRRQEIGLVITDCTMPVMDGFAMTRRIREQERAQRLAPVPILGLTAMSRYDAARDCFAAGMNECLTKPIAPDTLARCLARYPGPGSDVSPG</sequence>
<dbReference type="SUPFAM" id="SSF53850">
    <property type="entry name" value="Periplasmic binding protein-like II"/>
    <property type="match status" value="2"/>
</dbReference>
<gene>
    <name evidence="10" type="ORF">FEM41_15780</name>
</gene>
<dbReference type="SUPFAM" id="SSF47384">
    <property type="entry name" value="Homodimeric domain of signal transducing histidine kinase"/>
    <property type="match status" value="1"/>
</dbReference>
<evidence type="ECO:0000313" key="11">
    <source>
        <dbReference type="Proteomes" id="UP000302163"/>
    </source>
</evidence>
<evidence type="ECO:0000313" key="10">
    <source>
        <dbReference type="EMBL" id="QCT21001.1"/>
    </source>
</evidence>
<dbReference type="PRINTS" id="PR00344">
    <property type="entry name" value="BCTRLSENSOR"/>
</dbReference>
<dbReference type="InterPro" id="IPR004358">
    <property type="entry name" value="Sig_transdc_His_kin-like_C"/>
</dbReference>
<dbReference type="InterPro" id="IPR036890">
    <property type="entry name" value="HATPase_C_sf"/>
</dbReference>
<keyword evidence="4" id="KW-0808">Transferase</keyword>
<keyword evidence="5" id="KW-0418">Kinase</keyword>
<dbReference type="PANTHER" id="PTHR43047:SF71">
    <property type="entry name" value="HISTIDINE KINASE CONTAINING CHEY-HOMOLOGOUS RECEIVER DOMAIN-RELATED"/>
    <property type="match status" value="1"/>
</dbReference>
<dbReference type="EMBL" id="CP040428">
    <property type="protein sequence ID" value="QCT21001.1"/>
    <property type="molecule type" value="Genomic_DNA"/>
</dbReference>
<accession>A0A4P8YJR6</accession>
<dbReference type="GO" id="GO:0000155">
    <property type="term" value="F:phosphorelay sensor kinase activity"/>
    <property type="evidence" value="ECO:0007669"/>
    <property type="project" value="InterPro"/>
</dbReference>
<dbReference type="Pfam" id="PF02518">
    <property type="entry name" value="HATPase_c"/>
    <property type="match status" value="1"/>
</dbReference>
<feature type="domain" description="Response regulatory" evidence="9">
    <location>
        <begin position="854"/>
        <end position="975"/>
    </location>
</feature>
<dbReference type="SMART" id="SM00062">
    <property type="entry name" value="PBPb"/>
    <property type="match status" value="2"/>
</dbReference>
<evidence type="ECO:0000256" key="5">
    <source>
        <dbReference type="ARBA" id="ARBA00022777"/>
    </source>
</evidence>
<feature type="domain" description="Histidine kinase" evidence="8">
    <location>
        <begin position="624"/>
        <end position="840"/>
    </location>
</feature>
<evidence type="ECO:0000256" key="6">
    <source>
        <dbReference type="PROSITE-ProRule" id="PRU00169"/>
    </source>
</evidence>
<evidence type="ECO:0000256" key="2">
    <source>
        <dbReference type="ARBA" id="ARBA00012438"/>
    </source>
</evidence>
<evidence type="ECO:0000256" key="1">
    <source>
        <dbReference type="ARBA" id="ARBA00000085"/>
    </source>
</evidence>
<dbReference type="GO" id="GO:0009927">
    <property type="term" value="F:histidine phosphotransfer kinase activity"/>
    <property type="evidence" value="ECO:0007669"/>
    <property type="project" value="TreeGrafter"/>
</dbReference>
<evidence type="ECO:0000259" key="8">
    <source>
        <dbReference type="PROSITE" id="PS50109"/>
    </source>
</evidence>
<dbReference type="InterPro" id="IPR011006">
    <property type="entry name" value="CheY-like_superfamily"/>
</dbReference>
<dbReference type="GO" id="GO:0005886">
    <property type="term" value="C:plasma membrane"/>
    <property type="evidence" value="ECO:0007669"/>
    <property type="project" value="TreeGrafter"/>
</dbReference>
<evidence type="ECO:0000256" key="3">
    <source>
        <dbReference type="ARBA" id="ARBA00022553"/>
    </source>
</evidence>
<dbReference type="InterPro" id="IPR005467">
    <property type="entry name" value="His_kinase_dom"/>
</dbReference>
<dbReference type="KEGG" id="izh:FEM41_15780"/>
<dbReference type="InterPro" id="IPR003661">
    <property type="entry name" value="HisK_dim/P_dom"/>
</dbReference>
<dbReference type="InterPro" id="IPR036097">
    <property type="entry name" value="HisK_dim/P_sf"/>
</dbReference>
<dbReference type="Gene3D" id="3.30.565.10">
    <property type="entry name" value="Histidine kinase-like ATPase, C-terminal domain"/>
    <property type="match status" value="1"/>
</dbReference>
<dbReference type="SUPFAM" id="SSF55874">
    <property type="entry name" value="ATPase domain of HSP90 chaperone/DNA topoisomerase II/histidine kinase"/>
    <property type="match status" value="1"/>
</dbReference>
<reference evidence="10 11" key="1">
    <citation type="submission" date="2019-05" db="EMBL/GenBank/DDBJ databases">
        <title>Complete genome sequence of Izhakiella calystegiae KSNA2, an endophyte isolated from beach morning glory (Calystegia soldanella).</title>
        <authorList>
            <person name="Jiang L."/>
            <person name="Jeong J.C."/>
            <person name="Kim C.Y."/>
            <person name="Kim D.H."/>
            <person name="Kim S.W."/>
            <person name="Lee j."/>
        </authorList>
    </citation>
    <scope>NUCLEOTIDE SEQUENCE [LARGE SCALE GENOMIC DNA]</scope>
    <source>
        <strain evidence="10 11">KSNA2</strain>
    </source>
</reference>
<evidence type="ECO:0000256" key="4">
    <source>
        <dbReference type="ARBA" id="ARBA00022679"/>
    </source>
</evidence>
<keyword evidence="11" id="KW-1185">Reference proteome</keyword>
<feature type="modified residue" description="4-aspartylphosphate" evidence="6">
    <location>
        <position position="905"/>
    </location>
</feature>
<dbReference type="Pfam" id="PF00072">
    <property type="entry name" value="Response_reg"/>
    <property type="match status" value="1"/>
</dbReference>
<comment type="catalytic activity">
    <reaction evidence="1">
        <text>ATP + protein L-histidine = ADP + protein N-phospho-L-histidine.</text>
        <dbReference type="EC" id="2.7.13.3"/>
    </reaction>
</comment>
<dbReference type="Pfam" id="PF00497">
    <property type="entry name" value="SBP_bac_3"/>
    <property type="match status" value="1"/>
</dbReference>
<dbReference type="InterPro" id="IPR003594">
    <property type="entry name" value="HATPase_dom"/>
</dbReference>
<proteinExistence type="predicted"/>
<dbReference type="PROSITE" id="PS50109">
    <property type="entry name" value="HIS_KIN"/>
    <property type="match status" value="1"/>
</dbReference>
<dbReference type="Gene3D" id="3.40.50.2300">
    <property type="match status" value="1"/>
</dbReference>
<dbReference type="SMART" id="SM00387">
    <property type="entry name" value="HATPase_c"/>
    <property type="match status" value="1"/>
</dbReference>
<dbReference type="EC" id="2.7.13.3" evidence="2"/>
<dbReference type="InterPro" id="IPR001638">
    <property type="entry name" value="Solute-binding_3/MltF_N"/>
</dbReference>
<keyword evidence="7" id="KW-0812">Transmembrane</keyword>
<feature type="transmembrane region" description="Helical" evidence="7">
    <location>
        <begin position="561"/>
        <end position="580"/>
    </location>
</feature>
<dbReference type="OrthoDB" id="9770795at2"/>
<dbReference type="CDD" id="cd17546">
    <property type="entry name" value="REC_hyHK_CKI1_RcsC-like"/>
    <property type="match status" value="1"/>
</dbReference>
<dbReference type="PROSITE" id="PS50110">
    <property type="entry name" value="RESPONSE_REGULATORY"/>
    <property type="match status" value="1"/>
</dbReference>
<keyword evidence="3 6" id="KW-0597">Phosphoprotein</keyword>
<keyword evidence="7" id="KW-0472">Membrane</keyword>
<dbReference type="Gene3D" id="3.40.190.10">
    <property type="entry name" value="Periplasmic binding protein-like II"/>
    <property type="match status" value="4"/>
</dbReference>